<evidence type="ECO:0000256" key="5">
    <source>
        <dbReference type="ARBA" id="ARBA00022989"/>
    </source>
</evidence>
<dbReference type="PIRSF" id="PIRSF006066">
    <property type="entry name" value="HI0050"/>
    <property type="match status" value="1"/>
</dbReference>
<feature type="transmembrane region" description="Helical" evidence="7">
    <location>
        <begin position="141"/>
        <end position="168"/>
    </location>
</feature>
<dbReference type="NCBIfam" id="TIGR00786">
    <property type="entry name" value="dctM"/>
    <property type="match status" value="1"/>
</dbReference>
<evidence type="ECO:0000256" key="6">
    <source>
        <dbReference type="ARBA" id="ARBA00023136"/>
    </source>
</evidence>
<protein>
    <recommendedName>
        <fullName evidence="7">TRAP transporter large permease protein</fullName>
    </recommendedName>
</protein>
<dbReference type="AlphaFoldDB" id="A0A317PEL8"/>
<gene>
    <name evidence="9" type="ORF">DFR52_10837</name>
</gene>
<feature type="transmembrane region" description="Helical" evidence="7">
    <location>
        <begin position="52"/>
        <end position="80"/>
    </location>
</feature>
<comment type="caution">
    <text evidence="7">Lacks conserved residue(s) required for the propagation of feature annotation.</text>
</comment>
<dbReference type="Pfam" id="PF06808">
    <property type="entry name" value="DctM"/>
    <property type="match status" value="1"/>
</dbReference>
<organism evidence="9 10">
    <name type="scientific">Hoeflea marina</name>
    <dbReference type="NCBI Taxonomy" id="274592"/>
    <lineage>
        <taxon>Bacteria</taxon>
        <taxon>Pseudomonadati</taxon>
        <taxon>Pseudomonadota</taxon>
        <taxon>Alphaproteobacteria</taxon>
        <taxon>Hyphomicrobiales</taxon>
        <taxon>Rhizobiaceae</taxon>
        <taxon>Hoeflea</taxon>
    </lineage>
</organism>
<evidence type="ECO:0000259" key="8">
    <source>
        <dbReference type="Pfam" id="PF06808"/>
    </source>
</evidence>
<sequence length="436" mass="45519">MTDLMIGFSGVAVAVLLILARIPIAVALASVSFVGILVLLGERAAYGILSAVVYDFVANWTLTSIPMFLLMGFICFHAGLTKGLFNACRVWLSGLPGGLAITSVVGAAGFATVTGSSVACAAAMGRIAVPEMLRLGYKPELATGCIAAAGTIGALIPPSILLILFGVFTQTPVSLLFLGGVGAGLLTAISYIFVIIVRVKLDPSLAPSSATPITRQERRDAMRETWPTLLLIGIVFGGLFSGLFTATEAGAVGAMASFAVAAMNRTLNRGVIWNSIVETTVTTASIFVITIGANLLTRFLSLSDVAGVLSETIVGFGAEPWMLAIGLTCLYMLLGLILEPIGAMLLTLPVVLPVMAASEASFIWYGVLIVKLLEMGMITPPVGLNVFVVKSVVGNQVSTTQIFRGIWWFLVIDFVVVGLMIAFPGLVTALPNLIGS</sequence>
<evidence type="ECO:0000256" key="7">
    <source>
        <dbReference type="RuleBase" id="RU369079"/>
    </source>
</evidence>
<keyword evidence="2" id="KW-1003">Cell membrane</keyword>
<keyword evidence="6 7" id="KW-0472">Membrane</keyword>
<keyword evidence="5 7" id="KW-1133">Transmembrane helix</keyword>
<dbReference type="GO" id="GO:0022857">
    <property type="term" value="F:transmembrane transporter activity"/>
    <property type="evidence" value="ECO:0007669"/>
    <property type="project" value="UniProtKB-UniRule"/>
</dbReference>
<feature type="transmembrane region" description="Helical" evidence="7">
    <location>
        <begin position="406"/>
        <end position="430"/>
    </location>
</feature>
<comment type="caution">
    <text evidence="9">The sequence shown here is derived from an EMBL/GenBank/DDBJ whole genome shotgun (WGS) entry which is preliminary data.</text>
</comment>
<evidence type="ECO:0000256" key="2">
    <source>
        <dbReference type="ARBA" id="ARBA00022475"/>
    </source>
</evidence>
<dbReference type="Proteomes" id="UP000246352">
    <property type="component" value="Unassembled WGS sequence"/>
</dbReference>
<dbReference type="EMBL" id="QGTR01000008">
    <property type="protein sequence ID" value="PWV95773.1"/>
    <property type="molecule type" value="Genomic_DNA"/>
</dbReference>
<keyword evidence="3 7" id="KW-0997">Cell inner membrane</keyword>
<evidence type="ECO:0000313" key="10">
    <source>
        <dbReference type="Proteomes" id="UP000246352"/>
    </source>
</evidence>
<comment type="subcellular location">
    <subcellularLocation>
        <location evidence="1 7">Cell inner membrane</location>
        <topology evidence="1 7">Multi-pass membrane protein</topology>
    </subcellularLocation>
</comment>
<feature type="transmembrane region" description="Helical" evidence="7">
    <location>
        <begin position="100"/>
        <end position="129"/>
    </location>
</feature>
<evidence type="ECO:0000256" key="4">
    <source>
        <dbReference type="ARBA" id="ARBA00022692"/>
    </source>
</evidence>
<feature type="domain" description="TRAP C4-dicarboxylate transport system permease DctM subunit" evidence="8">
    <location>
        <begin position="12"/>
        <end position="426"/>
    </location>
</feature>
<feature type="transmembrane region" description="Helical" evidence="7">
    <location>
        <begin position="12"/>
        <end position="40"/>
    </location>
</feature>
<dbReference type="PANTHER" id="PTHR33362">
    <property type="entry name" value="SIALIC ACID TRAP TRANSPORTER PERMEASE PROTEIN SIAT-RELATED"/>
    <property type="match status" value="1"/>
</dbReference>
<evidence type="ECO:0000256" key="1">
    <source>
        <dbReference type="ARBA" id="ARBA00004429"/>
    </source>
</evidence>
<comment type="similarity">
    <text evidence="7">Belongs to the TRAP transporter large permease family.</text>
</comment>
<feature type="transmembrane region" description="Helical" evidence="7">
    <location>
        <begin position="345"/>
        <end position="367"/>
    </location>
</feature>
<keyword evidence="4 7" id="KW-0812">Transmembrane</keyword>
<feature type="transmembrane region" description="Helical" evidence="7">
    <location>
        <begin position="279"/>
        <end position="300"/>
    </location>
</feature>
<comment type="subunit">
    <text evidence="7">The complex comprises the extracytoplasmic solute receptor protein and the two transmembrane proteins.</text>
</comment>
<keyword evidence="10" id="KW-1185">Reference proteome</keyword>
<dbReference type="InterPro" id="IPR010656">
    <property type="entry name" value="DctM"/>
</dbReference>
<comment type="function">
    <text evidence="7">Part of the tripartite ATP-independent periplasmic (TRAP) transport system.</text>
</comment>
<keyword evidence="7" id="KW-0813">Transport</keyword>
<dbReference type="RefSeq" id="WP_110034376.1">
    <property type="nucleotide sequence ID" value="NZ_QGTR01000008.1"/>
</dbReference>
<evidence type="ECO:0000313" key="9">
    <source>
        <dbReference type="EMBL" id="PWV95773.1"/>
    </source>
</evidence>
<accession>A0A317PEL8</accession>
<dbReference type="GO" id="GO:0005886">
    <property type="term" value="C:plasma membrane"/>
    <property type="evidence" value="ECO:0007669"/>
    <property type="project" value="UniProtKB-SubCell"/>
</dbReference>
<evidence type="ECO:0000256" key="3">
    <source>
        <dbReference type="ARBA" id="ARBA00022519"/>
    </source>
</evidence>
<dbReference type="PANTHER" id="PTHR33362:SF5">
    <property type="entry name" value="C4-DICARBOXYLATE TRAP TRANSPORTER LARGE PERMEASE PROTEIN DCTM"/>
    <property type="match status" value="1"/>
</dbReference>
<proteinExistence type="inferred from homology"/>
<name>A0A317PEL8_9HYPH</name>
<feature type="transmembrane region" description="Helical" evidence="7">
    <location>
        <begin position="174"/>
        <end position="197"/>
    </location>
</feature>
<dbReference type="InterPro" id="IPR004681">
    <property type="entry name" value="TRAP_DctM"/>
</dbReference>
<feature type="transmembrane region" description="Helical" evidence="7">
    <location>
        <begin position="320"/>
        <end position="338"/>
    </location>
</feature>
<feature type="transmembrane region" description="Helical" evidence="7">
    <location>
        <begin position="225"/>
        <end position="244"/>
    </location>
</feature>
<dbReference type="OrthoDB" id="8043430at2"/>
<reference evidence="9 10" key="1">
    <citation type="submission" date="2018-05" db="EMBL/GenBank/DDBJ databases">
        <title>Genomic Encyclopedia of Type Strains, Phase IV (KMG-IV): sequencing the most valuable type-strain genomes for metagenomic binning, comparative biology and taxonomic classification.</title>
        <authorList>
            <person name="Goeker M."/>
        </authorList>
    </citation>
    <scope>NUCLEOTIDE SEQUENCE [LARGE SCALE GENOMIC DNA]</scope>
    <source>
        <strain evidence="9 10">DSM 16791</strain>
    </source>
</reference>